<dbReference type="RefSeq" id="WP_394824323.1">
    <property type="nucleotide sequence ID" value="NZ_CP089984.1"/>
</dbReference>
<feature type="chain" id="PRO_5047550583" description="Secreted protein" evidence="2">
    <location>
        <begin position="27"/>
        <end position="87"/>
    </location>
</feature>
<feature type="signal peptide" evidence="2">
    <location>
        <begin position="1"/>
        <end position="26"/>
    </location>
</feature>
<evidence type="ECO:0000256" key="2">
    <source>
        <dbReference type="SAM" id="SignalP"/>
    </source>
</evidence>
<protein>
    <recommendedName>
        <fullName evidence="5">Secreted protein</fullName>
    </recommendedName>
</protein>
<evidence type="ECO:0008006" key="5">
    <source>
        <dbReference type="Google" id="ProtNLM"/>
    </source>
</evidence>
<keyword evidence="2" id="KW-0732">Signal</keyword>
<proteinExistence type="predicted"/>
<dbReference type="EMBL" id="CP089984">
    <property type="protein sequence ID" value="WXB14698.1"/>
    <property type="molecule type" value="Genomic_DNA"/>
</dbReference>
<dbReference type="Proteomes" id="UP001370348">
    <property type="component" value="Chromosome"/>
</dbReference>
<name>A0ABZ2LXW6_9BACT</name>
<evidence type="ECO:0000256" key="1">
    <source>
        <dbReference type="SAM" id="MobiDB-lite"/>
    </source>
</evidence>
<dbReference type="PROSITE" id="PS51257">
    <property type="entry name" value="PROKAR_LIPOPROTEIN"/>
    <property type="match status" value="1"/>
</dbReference>
<reference evidence="3 4" key="1">
    <citation type="submission" date="2021-12" db="EMBL/GenBank/DDBJ databases">
        <title>Discovery of the Pendulisporaceae a myxobacterial family with distinct sporulation behavior and unique specialized metabolism.</title>
        <authorList>
            <person name="Garcia R."/>
            <person name="Popoff A."/>
            <person name="Bader C.D."/>
            <person name="Loehr J."/>
            <person name="Walesch S."/>
            <person name="Walt C."/>
            <person name="Boldt J."/>
            <person name="Bunk B."/>
            <person name="Haeckl F.J.F.P.J."/>
            <person name="Gunesch A.P."/>
            <person name="Birkelbach J."/>
            <person name="Nuebel U."/>
            <person name="Pietschmann T."/>
            <person name="Bach T."/>
            <person name="Mueller R."/>
        </authorList>
    </citation>
    <scope>NUCLEOTIDE SEQUENCE [LARGE SCALE GENOMIC DNA]</scope>
    <source>
        <strain evidence="3 4">MSr11954</strain>
    </source>
</reference>
<accession>A0ABZ2LXW6</accession>
<sequence>MSPRKMKRLRAWRSYGCLALTGAAWMACTLNPQPIPPGDTLEDGGFTSGGGCKKPPCPGTRKDGAVEGSGGDSSAGDAGDAGDGGDA</sequence>
<keyword evidence="4" id="KW-1185">Reference proteome</keyword>
<evidence type="ECO:0000313" key="4">
    <source>
        <dbReference type="Proteomes" id="UP001370348"/>
    </source>
</evidence>
<organism evidence="3 4">
    <name type="scientific">Pendulispora albinea</name>
    <dbReference type="NCBI Taxonomy" id="2741071"/>
    <lineage>
        <taxon>Bacteria</taxon>
        <taxon>Pseudomonadati</taxon>
        <taxon>Myxococcota</taxon>
        <taxon>Myxococcia</taxon>
        <taxon>Myxococcales</taxon>
        <taxon>Sorangiineae</taxon>
        <taxon>Pendulisporaceae</taxon>
        <taxon>Pendulispora</taxon>
    </lineage>
</organism>
<feature type="region of interest" description="Disordered" evidence="1">
    <location>
        <begin position="31"/>
        <end position="87"/>
    </location>
</feature>
<feature type="compositionally biased region" description="Gly residues" evidence="1">
    <location>
        <begin position="67"/>
        <end position="87"/>
    </location>
</feature>
<gene>
    <name evidence="3" type="ORF">LZC94_43605</name>
</gene>
<evidence type="ECO:0000313" key="3">
    <source>
        <dbReference type="EMBL" id="WXB14698.1"/>
    </source>
</evidence>